<protein>
    <submittedName>
        <fullName evidence="5">Uncharacterized protein</fullName>
    </submittedName>
</protein>
<dbReference type="PANTHER" id="PTHR11289:SF0">
    <property type="entry name" value="BREAST CANCER TYPE 2 SUSCEPTIBILITY PROTEIN"/>
    <property type="match status" value="1"/>
</dbReference>
<keyword evidence="6" id="KW-1185">Reference proteome</keyword>
<sequence length="138" mass="14690">MPSMADLLLEALDKLIEGDGMGAWTEGINSGGLFSTGSGRPVALSEKAVRKARTLVGEESNNNNKRKQAFNDGAGPEGEQTKLDVPLGGGMDGMEQFQMFQTGSGRAVSISMTSVKKAKAVPVLEESKGWYSCRKFKS</sequence>
<organism evidence="5 6">
    <name type="scientific">Paspalum notatum var. saurae</name>
    <dbReference type="NCBI Taxonomy" id="547442"/>
    <lineage>
        <taxon>Eukaryota</taxon>
        <taxon>Viridiplantae</taxon>
        <taxon>Streptophyta</taxon>
        <taxon>Embryophyta</taxon>
        <taxon>Tracheophyta</taxon>
        <taxon>Spermatophyta</taxon>
        <taxon>Magnoliopsida</taxon>
        <taxon>Liliopsida</taxon>
        <taxon>Poales</taxon>
        <taxon>Poaceae</taxon>
        <taxon>PACMAD clade</taxon>
        <taxon>Panicoideae</taxon>
        <taxon>Andropogonodae</taxon>
        <taxon>Paspaleae</taxon>
        <taxon>Paspalinae</taxon>
        <taxon>Paspalum</taxon>
    </lineage>
</organism>
<dbReference type="AlphaFoldDB" id="A0AAQ3TH61"/>
<keyword evidence="2" id="KW-0227">DNA damage</keyword>
<dbReference type="InterPro" id="IPR015525">
    <property type="entry name" value="BRCA2"/>
</dbReference>
<name>A0AAQ3TH61_PASNO</name>
<accession>A0AAQ3TH61</accession>
<dbReference type="GO" id="GO:0006355">
    <property type="term" value="P:regulation of DNA-templated transcription"/>
    <property type="evidence" value="ECO:0007669"/>
    <property type="project" value="TreeGrafter"/>
</dbReference>
<gene>
    <name evidence="5" type="ORF">U9M48_020862</name>
</gene>
<feature type="region of interest" description="Disordered" evidence="4">
    <location>
        <begin position="54"/>
        <end position="88"/>
    </location>
</feature>
<evidence type="ECO:0000256" key="1">
    <source>
        <dbReference type="ARBA" id="ARBA00022737"/>
    </source>
</evidence>
<evidence type="ECO:0000313" key="6">
    <source>
        <dbReference type="Proteomes" id="UP001341281"/>
    </source>
</evidence>
<dbReference type="InterPro" id="IPR002093">
    <property type="entry name" value="BRCA2_repeat"/>
</dbReference>
<dbReference type="GO" id="GO:0000724">
    <property type="term" value="P:double-strand break repair via homologous recombination"/>
    <property type="evidence" value="ECO:0007669"/>
    <property type="project" value="InterPro"/>
</dbReference>
<dbReference type="Pfam" id="PF00634">
    <property type="entry name" value="BRCA2"/>
    <property type="match status" value="1"/>
</dbReference>
<evidence type="ECO:0000256" key="4">
    <source>
        <dbReference type="SAM" id="MobiDB-lite"/>
    </source>
</evidence>
<evidence type="ECO:0000256" key="2">
    <source>
        <dbReference type="ARBA" id="ARBA00022763"/>
    </source>
</evidence>
<dbReference type="PANTHER" id="PTHR11289">
    <property type="entry name" value="BREAST CANCER TYPE 2 SUSCEPTIBILITY PROTEIN BRCA2"/>
    <property type="match status" value="1"/>
</dbReference>
<evidence type="ECO:0000256" key="3">
    <source>
        <dbReference type="ARBA" id="ARBA00023204"/>
    </source>
</evidence>
<evidence type="ECO:0000313" key="5">
    <source>
        <dbReference type="EMBL" id="WVZ72395.1"/>
    </source>
</evidence>
<keyword evidence="3" id="KW-0234">DNA repair</keyword>
<keyword evidence="1" id="KW-0677">Repeat</keyword>
<proteinExistence type="predicted"/>
<dbReference type="EMBL" id="CP144748">
    <property type="protein sequence ID" value="WVZ72395.1"/>
    <property type="molecule type" value="Genomic_DNA"/>
</dbReference>
<dbReference type="Proteomes" id="UP001341281">
    <property type="component" value="Chromosome 04"/>
</dbReference>
<dbReference type="PROSITE" id="PS50138">
    <property type="entry name" value="BRCA2_REPEAT"/>
    <property type="match status" value="1"/>
</dbReference>
<reference evidence="5 6" key="1">
    <citation type="submission" date="2024-02" db="EMBL/GenBank/DDBJ databases">
        <title>High-quality chromosome-scale genome assembly of Pensacola bahiagrass (Paspalum notatum Flugge var. saurae).</title>
        <authorList>
            <person name="Vega J.M."/>
            <person name="Podio M."/>
            <person name="Orjuela J."/>
            <person name="Siena L.A."/>
            <person name="Pessino S.C."/>
            <person name="Combes M.C."/>
            <person name="Mariac C."/>
            <person name="Albertini E."/>
            <person name="Pupilli F."/>
            <person name="Ortiz J.P.A."/>
            <person name="Leblanc O."/>
        </authorList>
    </citation>
    <scope>NUCLEOTIDE SEQUENCE [LARGE SCALE GENOMIC DNA]</scope>
    <source>
        <strain evidence="5">R1</strain>
        <tissue evidence="5">Leaf</tissue>
    </source>
</reference>